<organism evidence="2 3">
    <name type="scientific">Portunus trituberculatus</name>
    <name type="common">Swimming crab</name>
    <name type="synonym">Neptunus trituberculatus</name>
    <dbReference type="NCBI Taxonomy" id="210409"/>
    <lineage>
        <taxon>Eukaryota</taxon>
        <taxon>Metazoa</taxon>
        <taxon>Ecdysozoa</taxon>
        <taxon>Arthropoda</taxon>
        <taxon>Crustacea</taxon>
        <taxon>Multicrustacea</taxon>
        <taxon>Malacostraca</taxon>
        <taxon>Eumalacostraca</taxon>
        <taxon>Eucarida</taxon>
        <taxon>Decapoda</taxon>
        <taxon>Pleocyemata</taxon>
        <taxon>Brachyura</taxon>
        <taxon>Eubrachyura</taxon>
        <taxon>Portunoidea</taxon>
        <taxon>Portunidae</taxon>
        <taxon>Portuninae</taxon>
        <taxon>Portunus</taxon>
    </lineage>
</organism>
<comment type="caution">
    <text evidence="2">The sequence shown here is derived from an EMBL/GenBank/DDBJ whole genome shotgun (WGS) entry which is preliminary data.</text>
</comment>
<dbReference type="Proteomes" id="UP000324222">
    <property type="component" value="Unassembled WGS sequence"/>
</dbReference>
<evidence type="ECO:0000313" key="3">
    <source>
        <dbReference type="Proteomes" id="UP000324222"/>
    </source>
</evidence>
<protein>
    <submittedName>
        <fullName evidence="2">Uncharacterized protein</fullName>
    </submittedName>
</protein>
<dbReference type="AlphaFoldDB" id="A0A5B7GZ69"/>
<dbReference type="EMBL" id="VSRR010023562">
    <property type="protein sequence ID" value="MPC65591.1"/>
    <property type="molecule type" value="Genomic_DNA"/>
</dbReference>
<gene>
    <name evidence="2" type="ORF">E2C01_059730</name>
</gene>
<evidence type="ECO:0000256" key="1">
    <source>
        <dbReference type="SAM" id="MobiDB-lite"/>
    </source>
</evidence>
<name>A0A5B7GZ69_PORTR</name>
<accession>A0A5B7GZ69</accession>
<keyword evidence="3" id="KW-1185">Reference proteome</keyword>
<reference evidence="2 3" key="1">
    <citation type="submission" date="2019-05" db="EMBL/GenBank/DDBJ databases">
        <title>Another draft genome of Portunus trituberculatus and its Hox gene families provides insights of decapod evolution.</title>
        <authorList>
            <person name="Jeong J.-H."/>
            <person name="Song I."/>
            <person name="Kim S."/>
            <person name="Choi T."/>
            <person name="Kim D."/>
            <person name="Ryu S."/>
            <person name="Kim W."/>
        </authorList>
    </citation>
    <scope>NUCLEOTIDE SEQUENCE [LARGE SCALE GENOMIC DNA]</scope>
    <source>
        <tissue evidence="2">Muscle</tissue>
    </source>
</reference>
<evidence type="ECO:0000313" key="2">
    <source>
        <dbReference type="EMBL" id="MPC65591.1"/>
    </source>
</evidence>
<proteinExistence type="predicted"/>
<sequence>MPVAQSIVLFRSLLQTHAQGSTPRCTITLCCPEKETHDESAGYKSLEKPGNSHQPAGPGPRYPQACSVVIGSTARSPLPLARGIFNTNRRSLRWPSTAAEAPPDTVHHSRLPPFLTKNRPRETRTLAGQNLRSFLPTGGVRCKEPLGHLPVRSSD</sequence>
<feature type="region of interest" description="Disordered" evidence="1">
    <location>
        <begin position="40"/>
        <end position="63"/>
    </location>
</feature>